<gene>
    <name evidence="3" type="ORF">MIU77_09960</name>
</gene>
<evidence type="ECO:0000256" key="1">
    <source>
        <dbReference type="ARBA" id="ARBA00010652"/>
    </source>
</evidence>
<keyword evidence="4" id="KW-1185">Reference proteome</keyword>
<dbReference type="InterPro" id="IPR038332">
    <property type="entry name" value="PPE_sf"/>
</dbReference>
<feature type="domain" description="PPE" evidence="2">
    <location>
        <begin position="4"/>
        <end position="160"/>
    </location>
</feature>
<dbReference type="Proteomes" id="UP001055200">
    <property type="component" value="Chromosome"/>
</dbReference>
<dbReference type="EMBL" id="CP092365">
    <property type="protein sequence ID" value="ULN51265.1"/>
    <property type="molecule type" value="Genomic_DNA"/>
</dbReference>
<accession>A0ABY3U032</accession>
<organism evidence="3 4">
    <name type="scientific">Mycolicibacillus parakoreensis</name>
    <dbReference type="NCBI Taxonomy" id="1069221"/>
    <lineage>
        <taxon>Bacteria</taxon>
        <taxon>Bacillati</taxon>
        <taxon>Actinomycetota</taxon>
        <taxon>Actinomycetes</taxon>
        <taxon>Mycobacteriales</taxon>
        <taxon>Mycobacteriaceae</taxon>
        <taxon>Mycolicibacillus</taxon>
    </lineage>
</organism>
<reference evidence="3" key="1">
    <citation type="submission" date="2022-08" db="EMBL/GenBank/DDBJ databases">
        <title>Complete genome sequence of 14 non-tuberculosis mycobacteria type-strains.</title>
        <authorList>
            <person name="Igarashi Y."/>
            <person name="Osugi A."/>
            <person name="Mitarai S."/>
        </authorList>
    </citation>
    <scope>NUCLEOTIDE SEQUENCE</scope>
    <source>
        <strain evidence="3">DSM 45575</strain>
    </source>
</reference>
<dbReference type="PANTHER" id="PTHR46766:SF1">
    <property type="entry name" value="GLUTAMINE-RICH PROTEIN 2"/>
    <property type="match status" value="1"/>
</dbReference>
<dbReference type="PANTHER" id="PTHR46766">
    <property type="entry name" value="GLUTAMINE-RICH PROTEIN 2"/>
    <property type="match status" value="1"/>
</dbReference>
<evidence type="ECO:0000313" key="4">
    <source>
        <dbReference type="Proteomes" id="UP001055200"/>
    </source>
</evidence>
<dbReference type="RefSeq" id="WP_240169548.1">
    <property type="nucleotide sequence ID" value="NZ_CP092365.1"/>
</dbReference>
<dbReference type="Gene3D" id="1.20.1260.20">
    <property type="entry name" value="PPE superfamily"/>
    <property type="match status" value="1"/>
</dbReference>
<proteinExistence type="inferred from homology"/>
<dbReference type="SUPFAM" id="SSF140459">
    <property type="entry name" value="PE/PPE dimer-like"/>
    <property type="match status" value="1"/>
</dbReference>
<name>A0ABY3U032_9MYCO</name>
<sequence length="408" mass="41198">MALFEFLPPEINSFLITAGPGSAPLLAASEAWAALTQELETAATGFGSTVAGLASDWHGPTSTRMQAKLEPYVAWLHDTAAQTSTLAAQATAHAGFFEQARSSMVPLEAVIANRTLCMELISTNILGQNTPAIMVCEALYDIMWADDVMVMSAFDASSKADRPQAMFKTTTNSSDPLTTTALPVDPGGVGEAIGGGLTQLGGALQPLTAFWEPIGTALSGFNEIPVLGAFADLSLTTPGSLSSASELINVPMRLGSAPMSMLMSLTRAGGTSGSGLGQLTGGLTNGATNPLLNAISEMVNGKLQTMTSGLTSQLSNWGSQIGQQVSAQLANASRVGGLSAPEGAIQTITRALPVSPATTVPAVPTVQAGMPGGPFAQAMMGALAGRGFGGLGNAAKAGVKAATAAKGG</sequence>
<evidence type="ECO:0000313" key="3">
    <source>
        <dbReference type="EMBL" id="ULN51265.1"/>
    </source>
</evidence>
<dbReference type="InterPro" id="IPR000030">
    <property type="entry name" value="PPE_dom"/>
</dbReference>
<evidence type="ECO:0000259" key="2">
    <source>
        <dbReference type="Pfam" id="PF00823"/>
    </source>
</evidence>
<protein>
    <submittedName>
        <fullName evidence="3">PPE family protein</fullName>
    </submittedName>
</protein>
<dbReference type="Pfam" id="PF00823">
    <property type="entry name" value="PPE"/>
    <property type="match status" value="1"/>
</dbReference>
<comment type="similarity">
    <text evidence="1">Belongs to the mycobacterial PPE family.</text>
</comment>